<dbReference type="InterPro" id="IPR004919">
    <property type="entry name" value="GmrSD_N"/>
</dbReference>
<feature type="compositionally biased region" description="Polar residues" evidence="1">
    <location>
        <begin position="485"/>
        <end position="507"/>
    </location>
</feature>
<reference evidence="3" key="1">
    <citation type="journal article" date="2020" name="Stud. Mycol.">
        <title>101 Dothideomycetes genomes: a test case for predicting lifestyles and emergence of pathogens.</title>
        <authorList>
            <person name="Haridas S."/>
            <person name="Albert R."/>
            <person name="Binder M."/>
            <person name="Bloem J."/>
            <person name="Labutti K."/>
            <person name="Salamov A."/>
            <person name="Andreopoulos B."/>
            <person name="Baker S."/>
            <person name="Barry K."/>
            <person name="Bills G."/>
            <person name="Bluhm B."/>
            <person name="Cannon C."/>
            <person name="Castanera R."/>
            <person name="Culley D."/>
            <person name="Daum C."/>
            <person name="Ezra D."/>
            <person name="Gonzalez J."/>
            <person name="Henrissat B."/>
            <person name="Kuo A."/>
            <person name="Liang C."/>
            <person name="Lipzen A."/>
            <person name="Lutzoni F."/>
            <person name="Magnuson J."/>
            <person name="Mondo S."/>
            <person name="Nolan M."/>
            <person name="Ohm R."/>
            <person name="Pangilinan J."/>
            <person name="Park H.-J."/>
            <person name="Ramirez L."/>
            <person name="Alfaro M."/>
            <person name="Sun H."/>
            <person name="Tritt A."/>
            <person name="Yoshinaga Y."/>
            <person name="Zwiers L.-H."/>
            <person name="Turgeon B."/>
            <person name="Goodwin S."/>
            <person name="Spatafora J."/>
            <person name="Crous P."/>
            <person name="Grigoriev I."/>
        </authorList>
    </citation>
    <scope>NUCLEOTIDE SEQUENCE</scope>
    <source>
        <strain evidence="3">CBS 122368</strain>
    </source>
</reference>
<dbReference type="AlphaFoldDB" id="A0A6A6J3N2"/>
<evidence type="ECO:0000259" key="2">
    <source>
        <dbReference type="Pfam" id="PF03235"/>
    </source>
</evidence>
<evidence type="ECO:0000313" key="3">
    <source>
        <dbReference type="EMBL" id="KAF2257309.1"/>
    </source>
</evidence>
<sequence length="764" mass="84106">MSRMKWTGRPIFSTRKSLRTMMQGLDDGIIDVEPEYQRDVVWTADRMTGLIDSLMENYYIPPIILNKKTRIAEDGVAPKHTLICVDGKQRLSSVKAFIKGMIPCHDHLGAKWWFCDGQNSRRKKVLSEETQKQFLQREFVSFEYADLSEVQEEDLFARVQMGMQLTLPEKMRASTGPWQELARLFVNDFGVIFSLLKDRARAKDFQIALSCFSQIVEVQHPSAPNGVPTLKTTYTSLPKLLENKGAVDDGMKSHLASVFNTFKDLIEEDPNTFTNADKTLKGVQTFAPIEMVAVTVLISMYSDTRNNRLLLGDIQALRSALRENFHDIRMNRTIWRFIWDFIDKLEQIRGAVDGSTINRSVKARPAPTPGAPTPIQQAAVAAVPTVARRGRPTARTKPATVLPGSRPAPSATMQTEDQPATSPVDPRPPKRKRTNPGSISTSTLGAATPSPFLASAQAFAGGITPSGSLQTPRPPFINQVPMSSRSAIHKQPTTTPSHANQRPQKALTSIAGLPVSLPTRNTPPQRLGDATVPPATAPIRESTRGPLATPPEARQNRISELNSYRVPPAPMGTMAPSTAPMSQSVSTAPMTSYSMVGSFVGAPWALPSHTPPPQQAGLPISSSRSRFAGPIRAPEQPQEVLRNVSQSPVQPKASVPAQPAQKPRPQASSRPLPQYDGAIDLMEDDVEQERRDLLSSFGATASAEHRLRHISRQSTGSTQPHNLSAPTQQQRPIVVEDLTAGEPEGYNNPYQRLKQRMEQMASRF</sequence>
<name>A0A6A6J3N2_9PLEO</name>
<dbReference type="Pfam" id="PF03235">
    <property type="entry name" value="GmrSD_N"/>
    <property type="match status" value="1"/>
</dbReference>
<feature type="region of interest" description="Disordered" evidence="1">
    <location>
        <begin position="712"/>
        <end position="732"/>
    </location>
</feature>
<feature type="region of interest" description="Disordered" evidence="1">
    <location>
        <begin position="360"/>
        <end position="448"/>
    </location>
</feature>
<feature type="region of interest" description="Disordered" evidence="1">
    <location>
        <begin position="641"/>
        <end position="675"/>
    </location>
</feature>
<feature type="region of interest" description="Disordered" evidence="1">
    <location>
        <begin position="485"/>
        <end position="585"/>
    </location>
</feature>
<dbReference type="PANTHER" id="PTHR39639:SF1">
    <property type="entry name" value="DUF262 DOMAIN-CONTAINING PROTEIN"/>
    <property type="match status" value="1"/>
</dbReference>
<dbReference type="GeneID" id="54576366"/>
<gene>
    <name evidence="3" type="ORF">BU26DRAFT_41383</name>
</gene>
<dbReference type="EMBL" id="ML987189">
    <property type="protein sequence ID" value="KAF2257309.1"/>
    <property type="molecule type" value="Genomic_DNA"/>
</dbReference>
<evidence type="ECO:0000313" key="4">
    <source>
        <dbReference type="Proteomes" id="UP000800094"/>
    </source>
</evidence>
<protein>
    <recommendedName>
        <fullName evidence="2">GmrSD restriction endonucleases N-terminal domain-containing protein</fullName>
    </recommendedName>
</protein>
<accession>A0A6A6J3N2</accession>
<dbReference type="OrthoDB" id="5419821at2759"/>
<dbReference type="PANTHER" id="PTHR39639">
    <property type="entry name" value="CHROMOSOME 16, WHOLE GENOME SHOTGUN SEQUENCE"/>
    <property type="match status" value="1"/>
</dbReference>
<proteinExistence type="predicted"/>
<dbReference type="RefSeq" id="XP_033692313.1">
    <property type="nucleotide sequence ID" value="XM_033823036.1"/>
</dbReference>
<evidence type="ECO:0000256" key="1">
    <source>
        <dbReference type="SAM" id="MobiDB-lite"/>
    </source>
</evidence>
<feature type="region of interest" description="Disordered" evidence="1">
    <location>
        <begin position="606"/>
        <end position="629"/>
    </location>
</feature>
<feature type="compositionally biased region" description="Low complexity" evidence="1">
    <location>
        <begin position="656"/>
        <end position="667"/>
    </location>
</feature>
<organism evidence="3 4">
    <name type="scientific">Trematosphaeria pertusa</name>
    <dbReference type="NCBI Taxonomy" id="390896"/>
    <lineage>
        <taxon>Eukaryota</taxon>
        <taxon>Fungi</taxon>
        <taxon>Dikarya</taxon>
        <taxon>Ascomycota</taxon>
        <taxon>Pezizomycotina</taxon>
        <taxon>Dothideomycetes</taxon>
        <taxon>Pleosporomycetidae</taxon>
        <taxon>Pleosporales</taxon>
        <taxon>Massarineae</taxon>
        <taxon>Trematosphaeriaceae</taxon>
        <taxon>Trematosphaeria</taxon>
    </lineage>
</organism>
<feature type="compositionally biased region" description="Polar residues" evidence="1">
    <location>
        <begin position="712"/>
        <end position="731"/>
    </location>
</feature>
<keyword evidence="4" id="KW-1185">Reference proteome</keyword>
<feature type="compositionally biased region" description="Polar residues" evidence="1">
    <location>
        <begin position="435"/>
        <end position="445"/>
    </location>
</feature>
<feature type="compositionally biased region" description="Low complexity" evidence="1">
    <location>
        <begin position="373"/>
        <end position="387"/>
    </location>
</feature>
<feature type="compositionally biased region" description="Polar residues" evidence="1">
    <location>
        <begin position="411"/>
        <end position="421"/>
    </location>
</feature>
<feature type="compositionally biased region" description="Polar residues" evidence="1">
    <location>
        <begin position="575"/>
        <end position="585"/>
    </location>
</feature>
<dbReference type="Proteomes" id="UP000800094">
    <property type="component" value="Unassembled WGS sequence"/>
</dbReference>
<feature type="domain" description="GmrSD restriction endonucleases N-terminal" evidence="2">
    <location>
        <begin position="27"/>
        <end position="136"/>
    </location>
</feature>